<organism evidence="3 4">
    <name type="scientific">Taeniopygia guttata</name>
    <name type="common">Zebra finch</name>
    <name type="synonym">Poephila guttata</name>
    <dbReference type="NCBI Taxonomy" id="59729"/>
    <lineage>
        <taxon>Eukaryota</taxon>
        <taxon>Metazoa</taxon>
        <taxon>Chordata</taxon>
        <taxon>Craniata</taxon>
        <taxon>Vertebrata</taxon>
        <taxon>Euteleostomi</taxon>
        <taxon>Archelosauria</taxon>
        <taxon>Archosauria</taxon>
        <taxon>Dinosauria</taxon>
        <taxon>Saurischia</taxon>
        <taxon>Theropoda</taxon>
        <taxon>Coelurosauria</taxon>
        <taxon>Aves</taxon>
        <taxon>Neognathae</taxon>
        <taxon>Neoaves</taxon>
        <taxon>Telluraves</taxon>
        <taxon>Australaves</taxon>
        <taxon>Passeriformes</taxon>
        <taxon>Passeroidea</taxon>
        <taxon>Estrildidae</taxon>
        <taxon>Estrildinae</taxon>
        <taxon>Taeniopygia</taxon>
    </lineage>
</organism>
<dbReference type="Ensembl" id="ENSTGUT00000032118.1">
    <property type="protein sequence ID" value="ENSTGUP00000025704.1"/>
    <property type="gene ID" value="ENSTGUG00000019923.1"/>
</dbReference>
<dbReference type="AlphaFoldDB" id="A0A674GRY9"/>
<reference evidence="3" key="1">
    <citation type="submission" date="2025-08" db="UniProtKB">
        <authorList>
            <consortium name="Ensembl"/>
        </authorList>
    </citation>
    <scope>IDENTIFICATION</scope>
</reference>
<evidence type="ECO:0000313" key="3">
    <source>
        <dbReference type="Ensembl" id="ENSTGUP00000025704.1"/>
    </source>
</evidence>
<sequence length="214" mass="23783">MSPHNIRRVLQSKAEKWITDARILKYEGILISSPKLTLEATALQNPAQFLYGEPCSELAHDCLQQIEEQIKIRPDLEGEELETGDKLFVDGSSRVLEGKRRSGYAIIDGKTLQVKESGPLSPSWSAQACELHAVLRALRLLEGKAGTIYTDSKYAYGVVHTFGKIWEERGLINSQGKGLLHDKTDFAGNKGSKRDSYSVHTGTPEGHGKHNQRK</sequence>
<dbReference type="SUPFAM" id="SSF53098">
    <property type="entry name" value="Ribonuclease H-like"/>
    <property type="match status" value="1"/>
</dbReference>
<proteinExistence type="predicted"/>
<dbReference type="GeneTree" id="ENSGT01030000235300"/>
<evidence type="ECO:0000256" key="1">
    <source>
        <dbReference type="SAM" id="MobiDB-lite"/>
    </source>
</evidence>
<feature type="region of interest" description="Disordered" evidence="1">
    <location>
        <begin position="183"/>
        <end position="214"/>
    </location>
</feature>
<dbReference type="Proteomes" id="UP000007754">
    <property type="component" value="Unplaced"/>
</dbReference>
<dbReference type="Pfam" id="PF00075">
    <property type="entry name" value="RNase_H"/>
    <property type="match status" value="1"/>
</dbReference>
<dbReference type="InterPro" id="IPR002156">
    <property type="entry name" value="RNaseH_domain"/>
</dbReference>
<protein>
    <recommendedName>
        <fullName evidence="2">RNase H type-1 domain-containing protein</fullName>
    </recommendedName>
</protein>
<evidence type="ECO:0000313" key="4">
    <source>
        <dbReference type="Proteomes" id="UP000007754"/>
    </source>
</evidence>
<dbReference type="InterPro" id="IPR036397">
    <property type="entry name" value="RNaseH_sf"/>
</dbReference>
<dbReference type="Gene3D" id="3.30.420.10">
    <property type="entry name" value="Ribonuclease H-like superfamily/Ribonuclease H"/>
    <property type="match status" value="1"/>
</dbReference>
<name>A0A674GRY9_TAEGU</name>
<accession>A0A674GRY9</accession>
<dbReference type="GO" id="GO:0003676">
    <property type="term" value="F:nucleic acid binding"/>
    <property type="evidence" value="ECO:0007669"/>
    <property type="project" value="InterPro"/>
</dbReference>
<evidence type="ECO:0000259" key="2">
    <source>
        <dbReference type="PROSITE" id="PS50879"/>
    </source>
</evidence>
<keyword evidence="4" id="KW-1185">Reference proteome</keyword>
<reference evidence="3" key="2">
    <citation type="submission" date="2025-09" db="UniProtKB">
        <authorList>
            <consortium name="Ensembl"/>
        </authorList>
    </citation>
    <scope>IDENTIFICATION</scope>
</reference>
<feature type="domain" description="RNase H type-1" evidence="2">
    <location>
        <begin position="81"/>
        <end position="214"/>
    </location>
</feature>
<dbReference type="PROSITE" id="PS50879">
    <property type="entry name" value="RNASE_H_1"/>
    <property type="match status" value="1"/>
</dbReference>
<dbReference type="InParanoid" id="A0A674GRY9"/>
<dbReference type="GO" id="GO:0004523">
    <property type="term" value="F:RNA-DNA hybrid ribonuclease activity"/>
    <property type="evidence" value="ECO:0007669"/>
    <property type="project" value="InterPro"/>
</dbReference>
<dbReference type="InterPro" id="IPR012337">
    <property type="entry name" value="RNaseH-like_sf"/>
</dbReference>